<sequence>MFHYKQECLNKTLSSESSKQKIDNIFNDIIEIGEDFISENSENSLENEKKQIVNEKN</sequence>
<proteinExistence type="predicted"/>
<dbReference type="Proteomes" id="UP000789901">
    <property type="component" value="Unassembled WGS sequence"/>
</dbReference>
<organism evidence="1 2">
    <name type="scientific">Gigaspora margarita</name>
    <dbReference type="NCBI Taxonomy" id="4874"/>
    <lineage>
        <taxon>Eukaryota</taxon>
        <taxon>Fungi</taxon>
        <taxon>Fungi incertae sedis</taxon>
        <taxon>Mucoromycota</taxon>
        <taxon>Glomeromycotina</taxon>
        <taxon>Glomeromycetes</taxon>
        <taxon>Diversisporales</taxon>
        <taxon>Gigasporaceae</taxon>
        <taxon>Gigaspora</taxon>
    </lineage>
</organism>
<accession>A0ABN7VT92</accession>
<evidence type="ECO:0000313" key="1">
    <source>
        <dbReference type="EMBL" id="CAG8798287.1"/>
    </source>
</evidence>
<reference evidence="1 2" key="1">
    <citation type="submission" date="2021-06" db="EMBL/GenBank/DDBJ databases">
        <authorList>
            <person name="Kallberg Y."/>
            <person name="Tangrot J."/>
            <person name="Rosling A."/>
        </authorList>
    </citation>
    <scope>NUCLEOTIDE SEQUENCE [LARGE SCALE GENOMIC DNA]</scope>
    <source>
        <strain evidence="1 2">120-4 pot B 10/14</strain>
    </source>
</reference>
<protein>
    <submittedName>
        <fullName evidence="1">44750_t:CDS:1</fullName>
    </submittedName>
</protein>
<name>A0ABN7VT92_GIGMA</name>
<feature type="non-terminal residue" evidence="1">
    <location>
        <position position="57"/>
    </location>
</feature>
<evidence type="ECO:0000313" key="2">
    <source>
        <dbReference type="Proteomes" id="UP000789901"/>
    </source>
</evidence>
<comment type="caution">
    <text evidence="1">The sequence shown here is derived from an EMBL/GenBank/DDBJ whole genome shotgun (WGS) entry which is preliminary data.</text>
</comment>
<keyword evidence="2" id="KW-1185">Reference proteome</keyword>
<gene>
    <name evidence="1" type="ORF">GMARGA_LOCUS22567</name>
</gene>
<dbReference type="EMBL" id="CAJVQB010021906">
    <property type="protein sequence ID" value="CAG8798287.1"/>
    <property type="molecule type" value="Genomic_DNA"/>
</dbReference>